<dbReference type="Proteomes" id="UP000627521">
    <property type="component" value="Unassembled WGS sequence"/>
</dbReference>
<keyword evidence="2" id="KW-1185">Reference proteome</keyword>
<dbReference type="RefSeq" id="WP_191100062.1">
    <property type="nucleotide sequence ID" value="NZ_JACXXF010000005.1"/>
</dbReference>
<accession>A0ABR8LTT9</accession>
<name>A0ABR8LTT9_9FLAO</name>
<organism evidence="1 2">
    <name type="scientific">Olleya marilimosa</name>
    <dbReference type="NCBI Taxonomy" id="272164"/>
    <lineage>
        <taxon>Bacteria</taxon>
        <taxon>Pseudomonadati</taxon>
        <taxon>Bacteroidota</taxon>
        <taxon>Flavobacteriia</taxon>
        <taxon>Flavobacteriales</taxon>
        <taxon>Flavobacteriaceae</taxon>
    </lineage>
</organism>
<comment type="caution">
    <text evidence="1">The sequence shown here is derived from an EMBL/GenBank/DDBJ whole genome shotgun (WGS) entry which is preliminary data.</text>
</comment>
<sequence length="318" mass="36893">MTLKKIKQFLGKKHKKAKLFAHYIKYFSLKPPNQKQIIVCFDGLFPHGGLVDRLKGIISFYQIAQTLGYDFKIIFNNPFDLNLFLQPNNVDWQIDTNKMTWHPTKTKTLYLVNNFDANPLKLIKNSKAKQFYVYANIDYSKTNFPDLNTEQLEHKWRADFNQLFKKSELLEAKLNAITTTPFISFHSRFTTLMGDFKDTTTKVLSVDEQDDLCNNLVTIINRVKAAHNINAFVFSDSINFINFVKQKVQVITIEGQPFHMDNFNKNNDLDGHLKTLIDFFMIAKSETVYFLNLKPMYSSSFSKYAAIVGQANFEVLDA</sequence>
<protein>
    <submittedName>
        <fullName evidence="1">Uncharacterized protein</fullName>
    </submittedName>
</protein>
<proteinExistence type="predicted"/>
<gene>
    <name evidence="1" type="ORF">IEG06_09015</name>
</gene>
<dbReference type="Gene3D" id="3.40.50.11350">
    <property type="match status" value="1"/>
</dbReference>
<reference evidence="1 2" key="1">
    <citation type="submission" date="2020-09" db="EMBL/GenBank/DDBJ databases">
        <title>Bacillus nautilus sp. nov., Chryseoglobus crepusculi sp. nov, and Psychrobacter noctis sp. nov., isolated from deep-sea sponges from the equatorial Atlantic.</title>
        <authorList>
            <person name="Stennett H.L."/>
            <person name="Williams S.E."/>
        </authorList>
    </citation>
    <scope>NUCLEOTIDE SEQUENCE [LARGE SCALE GENOMIC DNA]</scope>
    <source>
        <strain evidence="1 2">28M-24</strain>
    </source>
</reference>
<dbReference type="EMBL" id="JACXXH010000004">
    <property type="protein sequence ID" value="MBD3863593.1"/>
    <property type="molecule type" value="Genomic_DNA"/>
</dbReference>
<evidence type="ECO:0000313" key="1">
    <source>
        <dbReference type="EMBL" id="MBD3863593.1"/>
    </source>
</evidence>
<evidence type="ECO:0000313" key="2">
    <source>
        <dbReference type="Proteomes" id="UP000627521"/>
    </source>
</evidence>